<comment type="caution">
    <text evidence="2">The sequence shown here is derived from an EMBL/GenBank/DDBJ whole genome shotgun (WGS) entry which is preliminary data.</text>
</comment>
<dbReference type="Gene3D" id="3.40.50.1010">
    <property type="entry name" value="5'-nuclease"/>
    <property type="match status" value="1"/>
</dbReference>
<gene>
    <name evidence="2" type="ORF">B1L04_17885</name>
</gene>
<accession>A0A1V4BU92</accession>
<proteinExistence type="predicted"/>
<feature type="domain" description="PIN" evidence="1">
    <location>
        <begin position="4"/>
        <end position="122"/>
    </location>
</feature>
<dbReference type="PANTHER" id="PTHR36173:SF2">
    <property type="entry name" value="RIBONUCLEASE VAPC16"/>
    <property type="match status" value="1"/>
</dbReference>
<sequence>MTFLLDTHIFLWFVNDDPRLSNALKDLIEDENNFSYLSIASLWEMSIKYNLGKLRLVPSYEEFIEKEVNESRIVLLNLELEHLKINASLPFHHRDPFDRIIIAQSMAENLPIITSDSIFSQYSIALI</sequence>
<dbReference type="InterPro" id="IPR029060">
    <property type="entry name" value="PIN-like_dom_sf"/>
</dbReference>
<name>A0A1V4BU92_MICAE</name>
<dbReference type="PANTHER" id="PTHR36173">
    <property type="entry name" value="RIBONUCLEASE VAPC16-RELATED"/>
    <property type="match status" value="1"/>
</dbReference>
<dbReference type="Proteomes" id="UP000189835">
    <property type="component" value="Unassembled WGS sequence"/>
</dbReference>
<dbReference type="AlphaFoldDB" id="A0A1V4BU92"/>
<dbReference type="EMBL" id="MVGR01000004">
    <property type="protein sequence ID" value="OPF17765.1"/>
    <property type="molecule type" value="Genomic_DNA"/>
</dbReference>
<protein>
    <submittedName>
        <fullName evidence="2">Twitching motility protein PilT</fullName>
    </submittedName>
</protein>
<dbReference type="SUPFAM" id="SSF88723">
    <property type="entry name" value="PIN domain-like"/>
    <property type="match status" value="1"/>
</dbReference>
<evidence type="ECO:0000313" key="3">
    <source>
        <dbReference type="Proteomes" id="UP000189835"/>
    </source>
</evidence>
<evidence type="ECO:0000313" key="2">
    <source>
        <dbReference type="EMBL" id="OPF17765.1"/>
    </source>
</evidence>
<reference evidence="2 3" key="1">
    <citation type="submission" date="2017-02" db="EMBL/GenBank/DDBJ databases">
        <title>Genome sequence of Microcystis aeruginosa KW.</title>
        <authorList>
            <person name="Oh H.-M."/>
            <person name="Ahn C.-Y."/>
            <person name="Jeong H."/>
            <person name="Srivastava A."/>
            <person name="Lee H.-G."/>
            <person name="Kang S.-R."/>
        </authorList>
    </citation>
    <scope>NUCLEOTIDE SEQUENCE [LARGE SCALE GENOMIC DNA]</scope>
    <source>
        <strain evidence="2 3">KW</strain>
    </source>
</reference>
<organism evidence="2 3">
    <name type="scientific">Microcystis aeruginosa KW</name>
    <dbReference type="NCBI Taxonomy" id="1960155"/>
    <lineage>
        <taxon>Bacteria</taxon>
        <taxon>Bacillati</taxon>
        <taxon>Cyanobacteriota</taxon>
        <taxon>Cyanophyceae</taxon>
        <taxon>Oscillatoriophycideae</taxon>
        <taxon>Chroococcales</taxon>
        <taxon>Microcystaceae</taxon>
        <taxon>Microcystis</taxon>
    </lineage>
</organism>
<dbReference type="RefSeq" id="WP_002757635.1">
    <property type="nucleotide sequence ID" value="NZ_MVGR01000004.1"/>
</dbReference>
<dbReference type="Pfam" id="PF01850">
    <property type="entry name" value="PIN"/>
    <property type="match status" value="1"/>
</dbReference>
<dbReference type="InterPro" id="IPR002716">
    <property type="entry name" value="PIN_dom"/>
</dbReference>
<dbReference type="InterPro" id="IPR041705">
    <property type="entry name" value="PIN_Sll0205"/>
</dbReference>
<dbReference type="CDD" id="cd09872">
    <property type="entry name" value="PIN_Sll0205-like"/>
    <property type="match status" value="1"/>
</dbReference>
<dbReference type="InterPro" id="IPR052919">
    <property type="entry name" value="TA_system_RNase"/>
</dbReference>
<evidence type="ECO:0000259" key="1">
    <source>
        <dbReference type="Pfam" id="PF01850"/>
    </source>
</evidence>